<sequence length="381" mass="43054">MSSSALKVPANGDHNRANELNALTWTWAVVSTCFVTLRFYTRIRITRNLWWDDWMIFFTLIQALCFTGLWTYLGALGGCRHLYYLQMNPEQETKAIRINWITQPFAIMSLATGKVSVALLIMRIMGKSTWRRAFLIWAAMAGSVLFCSIAIILTLSQCRPVQALWDPSLVESGQAKCWPSYRQTDFSFFVGSWLAFIDLTLALMPITIVYNLQLNWRKKVGLSCLMGVGVFAFVCAVVRTTKLTELNARADITYITVSLWIWNANETHLIIIAACVPTLRPLFLLLFRHPENETYRGRTYSHRKEGRTKLSSVSAPIGISDGTTTTAVGSGESNDGWLELGPEQRGNGIQQTIELDITSYKKPKDLDIESMPRQTVQESVL</sequence>
<keyword evidence="4 6" id="KW-0472">Membrane</keyword>
<dbReference type="PANTHER" id="PTHR33048:SF146">
    <property type="entry name" value="INTEGRAL MEMBRANE PROTEIN"/>
    <property type="match status" value="1"/>
</dbReference>
<feature type="transmembrane region" description="Helical" evidence="6">
    <location>
        <begin position="53"/>
        <end position="73"/>
    </location>
</feature>
<gene>
    <name evidence="8" type="ORF">N7G274_001847</name>
</gene>
<keyword evidence="9" id="KW-1185">Reference proteome</keyword>
<dbReference type="InterPro" id="IPR052337">
    <property type="entry name" value="SAT4-like"/>
</dbReference>
<feature type="transmembrane region" description="Helical" evidence="6">
    <location>
        <begin position="100"/>
        <end position="122"/>
    </location>
</feature>
<comment type="caution">
    <text evidence="8">The sequence shown here is derived from an EMBL/GenBank/DDBJ whole genome shotgun (WGS) entry which is preliminary data.</text>
</comment>
<evidence type="ECO:0000256" key="3">
    <source>
        <dbReference type="ARBA" id="ARBA00022989"/>
    </source>
</evidence>
<dbReference type="Pfam" id="PF20684">
    <property type="entry name" value="Fung_rhodopsin"/>
    <property type="match status" value="1"/>
</dbReference>
<evidence type="ECO:0000313" key="8">
    <source>
        <dbReference type="EMBL" id="KAL2046400.1"/>
    </source>
</evidence>
<feature type="transmembrane region" description="Helical" evidence="6">
    <location>
        <begin position="220"/>
        <end position="239"/>
    </location>
</feature>
<feature type="transmembrane region" description="Helical" evidence="6">
    <location>
        <begin position="134"/>
        <end position="155"/>
    </location>
</feature>
<feature type="transmembrane region" description="Helical" evidence="6">
    <location>
        <begin position="20"/>
        <end position="41"/>
    </location>
</feature>
<feature type="domain" description="Rhodopsin" evidence="7">
    <location>
        <begin position="37"/>
        <end position="283"/>
    </location>
</feature>
<feature type="transmembrane region" description="Helical" evidence="6">
    <location>
        <begin position="268"/>
        <end position="287"/>
    </location>
</feature>
<evidence type="ECO:0000256" key="5">
    <source>
        <dbReference type="ARBA" id="ARBA00038359"/>
    </source>
</evidence>
<evidence type="ECO:0000256" key="1">
    <source>
        <dbReference type="ARBA" id="ARBA00004141"/>
    </source>
</evidence>
<feature type="transmembrane region" description="Helical" evidence="6">
    <location>
        <begin position="186"/>
        <end position="208"/>
    </location>
</feature>
<evidence type="ECO:0000313" key="9">
    <source>
        <dbReference type="Proteomes" id="UP001590950"/>
    </source>
</evidence>
<dbReference type="InterPro" id="IPR049326">
    <property type="entry name" value="Rhodopsin_dom_fungi"/>
</dbReference>
<evidence type="ECO:0000256" key="4">
    <source>
        <dbReference type="ARBA" id="ARBA00023136"/>
    </source>
</evidence>
<keyword evidence="2 6" id="KW-0812">Transmembrane</keyword>
<organism evidence="8 9">
    <name type="scientific">Stereocaulon virgatum</name>
    <dbReference type="NCBI Taxonomy" id="373712"/>
    <lineage>
        <taxon>Eukaryota</taxon>
        <taxon>Fungi</taxon>
        <taxon>Dikarya</taxon>
        <taxon>Ascomycota</taxon>
        <taxon>Pezizomycotina</taxon>
        <taxon>Lecanoromycetes</taxon>
        <taxon>OSLEUM clade</taxon>
        <taxon>Lecanoromycetidae</taxon>
        <taxon>Lecanorales</taxon>
        <taxon>Lecanorineae</taxon>
        <taxon>Stereocaulaceae</taxon>
        <taxon>Stereocaulon</taxon>
    </lineage>
</organism>
<evidence type="ECO:0000256" key="6">
    <source>
        <dbReference type="SAM" id="Phobius"/>
    </source>
</evidence>
<accession>A0ABR4AKV6</accession>
<evidence type="ECO:0000259" key="7">
    <source>
        <dbReference type="Pfam" id="PF20684"/>
    </source>
</evidence>
<dbReference type="EMBL" id="JBEFKJ010000004">
    <property type="protein sequence ID" value="KAL2046400.1"/>
    <property type="molecule type" value="Genomic_DNA"/>
</dbReference>
<evidence type="ECO:0000256" key="2">
    <source>
        <dbReference type="ARBA" id="ARBA00022692"/>
    </source>
</evidence>
<comment type="subcellular location">
    <subcellularLocation>
        <location evidence="1">Membrane</location>
        <topology evidence="1">Multi-pass membrane protein</topology>
    </subcellularLocation>
</comment>
<reference evidence="8 9" key="1">
    <citation type="submission" date="2024-09" db="EMBL/GenBank/DDBJ databases">
        <title>Rethinking Asexuality: The Enigmatic Case of Functional Sexual Genes in Lepraria (Stereocaulaceae).</title>
        <authorList>
            <person name="Doellman M."/>
            <person name="Sun Y."/>
            <person name="Barcenas-Pena A."/>
            <person name="Lumbsch H.T."/>
            <person name="Grewe F."/>
        </authorList>
    </citation>
    <scope>NUCLEOTIDE SEQUENCE [LARGE SCALE GENOMIC DNA]</scope>
    <source>
        <strain evidence="8 9">Mercado 3170</strain>
    </source>
</reference>
<dbReference type="PANTHER" id="PTHR33048">
    <property type="entry name" value="PTH11-LIKE INTEGRAL MEMBRANE PROTEIN (AFU_ORTHOLOGUE AFUA_5G11245)"/>
    <property type="match status" value="1"/>
</dbReference>
<comment type="similarity">
    <text evidence="5">Belongs to the SAT4 family.</text>
</comment>
<protein>
    <recommendedName>
        <fullName evidence="7">Rhodopsin domain-containing protein</fullName>
    </recommendedName>
</protein>
<keyword evidence="3 6" id="KW-1133">Transmembrane helix</keyword>
<dbReference type="Proteomes" id="UP001590950">
    <property type="component" value="Unassembled WGS sequence"/>
</dbReference>
<proteinExistence type="inferred from homology"/>
<name>A0ABR4AKV6_9LECA</name>